<reference evidence="1" key="1">
    <citation type="journal article" date="2019" name="Sci. Rep.">
        <title>Draft genome of Tanacetum cinerariifolium, the natural source of mosquito coil.</title>
        <authorList>
            <person name="Yamashiro T."/>
            <person name="Shiraishi A."/>
            <person name="Satake H."/>
            <person name="Nakayama K."/>
        </authorList>
    </citation>
    <scope>NUCLEOTIDE SEQUENCE</scope>
</reference>
<gene>
    <name evidence="1" type="ORF">Tci_884150</name>
</gene>
<proteinExistence type="predicted"/>
<sequence>EIDGAHYNQKNKININESAERSDELQTNDINKGEILPVDIIPDQKSSFQNLKTISLYVCNNKLFQMEMTNMKK</sequence>
<dbReference type="AlphaFoldDB" id="A0A699TRM2"/>
<organism evidence="1">
    <name type="scientific">Tanacetum cinerariifolium</name>
    <name type="common">Dalmatian daisy</name>
    <name type="synonym">Chrysanthemum cinerariifolium</name>
    <dbReference type="NCBI Taxonomy" id="118510"/>
    <lineage>
        <taxon>Eukaryota</taxon>
        <taxon>Viridiplantae</taxon>
        <taxon>Streptophyta</taxon>
        <taxon>Embryophyta</taxon>
        <taxon>Tracheophyta</taxon>
        <taxon>Spermatophyta</taxon>
        <taxon>Magnoliopsida</taxon>
        <taxon>eudicotyledons</taxon>
        <taxon>Gunneridae</taxon>
        <taxon>Pentapetalae</taxon>
        <taxon>asterids</taxon>
        <taxon>campanulids</taxon>
        <taxon>Asterales</taxon>
        <taxon>Asteraceae</taxon>
        <taxon>Asteroideae</taxon>
        <taxon>Anthemideae</taxon>
        <taxon>Anthemidinae</taxon>
        <taxon>Tanacetum</taxon>
    </lineage>
</organism>
<comment type="caution">
    <text evidence="1">The sequence shown here is derived from an EMBL/GenBank/DDBJ whole genome shotgun (WGS) entry which is preliminary data.</text>
</comment>
<accession>A0A699TRM2</accession>
<name>A0A699TRM2_TANCI</name>
<protein>
    <submittedName>
        <fullName evidence="1">Uncharacterized protein</fullName>
    </submittedName>
</protein>
<dbReference type="EMBL" id="BKCJ011263970">
    <property type="protein sequence ID" value="GFD12181.1"/>
    <property type="molecule type" value="Genomic_DNA"/>
</dbReference>
<evidence type="ECO:0000313" key="1">
    <source>
        <dbReference type="EMBL" id="GFD12181.1"/>
    </source>
</evidence>
<feature type="non-terminal residue" evidence="1">
    <location>
        <position position="1"/>
    </location>
</feature>